<dbReference type="Proteomes" id="UP000444960">
    <property type="component" value="Unassembled WGS sequence"/>
</dbReference>
<evidence type="ECO:0008006" key="13">
    <source>
        <dbReference type="Google" id="ProtNLM"/>
    </source>
</evidence>
<feature type="transmembrane region" description="Helical" evidence="8">
    <location>
        <begin position="113"/>
        <end position="135"/>
    </location>
</feature>
<dbReference type="Pfam" id="PF05154">
    <property type="entry name" value="TM2"/>
    <property type="match status" value="1"/>
</dbReference>
<gene>
    <name evidence="11" type="ORF">nbrc107696_28870</name>
</gene>
<organism evidence="11 12">
    <name type="scientific">Gordonia spumicola</name>
    <dbReference type="NCBI Taxonomy" id="589161"/>
    <lineage>
        <taxon>Bacteria</taxon>
        <taxon>Bacillati</taxon>
        <taxon>Actinomycetota</taxon>
        <taxon>Actinomycetes</taxon>
        <taxon>Mycobacteriales</taxon>
        <taxon>Gordoniaceae</taxon>
        <taxon>Gordonia</taxon>
    </lineage>
</organism>
<evidence type="ECO:0000313" key="11">
    <source>
        <dbReference type="EMBL" id="GEE02441.1"/>
    </source>
</evidence>
<protein>
    <recommendedName>
        <fullName evidence="13">TM2 domain-containing protein</fullName>
    </recommendedName>
</protein>
<keyword evidence="12" id="KW-1185">Reference proteome</keyword>
<evidence type="ECO:0000256" key="8">
    <source>
        <dbReference type="SAM" id="Phobius"/>
    </source>
</evidence>
<evidence type="ECO:0000313" key="12">
    <source>
        <dbReference type="Proteomes" id="UP000444960"/>
    </source>
</evidence>
<sequence>MTDPNPQNFPGQQPQWNAGGQPPAAPPQHTYFVRQYDQEQGPYDIQTLGQMATNRQLKAEDAVRPSNSQQYQPASSLPGVFSDKEWMTALLLSVFLGSLGIDRFYLGYTGLGVAKLLTFGGCGIWALIDLVLIAMRNVPDSDGRALR</sequence>
<evidence type="ECO:0000256" key="7">
    <source>
        <dbReference type="SAM" id="MobiDB-lite"/>
    </source>
</evidence>
<feature type="compositionally biased region" description="Low complexity" evidence="7">
    <location>
        <begin position="1"/>
        <end position="22"/>
    </location>
</feature>
<dbReference type="Pfam" id="PF14237">
    <property type="entry name" value="GYF_2"/>
    <property type="match status" value="1"/>
</dbReference>
<dbReference type="PANTHER" id="PTHR21016">
    <property type="entry name" value="BETA-AMYLOID BINDING PROTEIN-RELATED"/>
    <property type="match status" value="1"/>
</dbReference>
<dbReference type="PANTHER" id="PTHR21016:SF7">
    <property type="entry name" value="TM2 DOMAIN-CONTAINING PROTEIN 3"/>
    <property type="match status" value="1"/>
</dbReference>
<dbReference type="InterPro" id="IPR025640">
    <property type="entry name" value="GYF_2"/>
</dbReference>
<keyword evidence="3" id="KW-0732">Signal</keyword>
<evidence type="ECO:0000259" key="10">
    <source>
        <dbReference type="Pfam" id="PF14237"/>
    </source>
</evidence>
<dbReference type="InterPro" id="IPR007829">
    <property type="entry name" value="TM2"/>
</dbReference>
<evidence type="ECO:0000256" key="1">
    <source>
        <dbReference type="ARBA" id="ARBA00004141"/>
    </source>
</evidence>
<feature type="transmembrane region" description="Helical" evidence="8">
    <location>
        <begin position="86"/>
        <end position="106"/>
    </location>
</feature>
<name>A0A7I9VBD0_9ACTN</name>
<keyword evidence="4 8" id="KW-1133">Transmembrane helix</keyword>
<proteinExistence type="predicted"/>
<comment type="subcellular location">
    <subcellularLocation>
        <location evidence="1">Membrane</location>
        <topology evidence="1">Multi-pass membrane protein</topology>
    </subcellularLocation>
</comment>
<dbReference type="InterPro" id="IPR050932">
    <property type="entry name" value="TM2D1-3-like"/>
</dbReference>
<comment type="caution">
    <text evidence="11">The sequence shown here is derived from an EMBL/GenBank/DDBJ whole genome shotgun (WGS) entry which is preliminary data.</text>
</comment>
<feature type="domain" description="TM2" evidence="9">
    <location>
        <begin position="83"/>
        <end position="131"/>
    </location>
</feature>
<evidence type="ECO:0000256" key="6">
    <source>
        <dbReference type="ARBA" id="ARBA00023180"/>
    </source>
</evidence>
<evidence type="ECO:0000256" key="5">
    <source>
        <dbReference type="ARBA" id="ARBA00023136"/>
    </source>
</evidence>
<keyword evidence="2 8" id="KW-0812">Transmembrane</keyword>
<keyword evidence="6" id="KW-0325">Glycoprotein</keyword>
<evidence type="ECO:0000256" key="4">
    <source>
        <dbReference type="ARBA" id="ARBA00022989"/>
    </source>
</evidence>
<keyword evidence="5 8" id="KW-0472">Membrane</keyword>
<feature type="region of interest" description="Disordered" evidence="7">
    <location>
        <begin position="1"/>
        <end position="29"/>
    </location>
</feature>
<accession>A0A7I9VBD0</accession>
<dbReference type="GO" id="GO:0016020">
    <property type="term" value="C:membrane"/>
    <property type="evidence" value="ECO:0007669"/>
    <property type="project" value="UniProtKB-SubCell"/>
</dbReference>
<dbReference type="RefSeq" id="WP_228461488.1">
    <property type="nucleotide sequence ID" value="NZ_BJOV01000005.1"/>
</dbReference>
<reference evidence="12" key="1">
    <citation type="submission" date="2019-06" db="EMBL/GenBank/DDBJ databases">
        <title>Gordonia isolated from sludge of a wastewater treatment plant.</title>
        <authorList>
            <person name="Tamura T."/>
            <person name="Aoyama K."/>
            <person name="Kang Y."/>
            <person name="Saito S."/>
            <person name="Akiyama N."/>
            <person name="Yazawa K."/>
            <person name="Gonoi T."/>
            <person name="Mikami Y."/>
        </authorList>
    </citation>
    <scope>NUCLEOTIDE SEQUENCE [LARGE SCALE GENOMIC DNA]</scope>
    <source>
        <strain evidence="12">NBRC 107696</strain>
    </source>
</reference>
<feature type="domain" description="GYF" evidence="10">
    <location>
        <begin position="31"/>
        <end position="78"/>
    </location>
</feature>
<dbReference type="AlphaFoldDB" id="A0A7I9VBD0"/>
<dbReference type="EMBL" id="BJOV01000005">
    <property type="protein sequence ID" value="GEE02441.1"/>
    <property type="molecule type" value="Genomic_DNA"/>
</dbReference>
<evidence type="ECO:0000259" key="9">
    <source>
        <dbReference type="Pfam" id="PF05154"/>
    </source>
</evidence>
<evidence type="ECO:0000256" key="2">
    <source>
        <dbReference type="ARBA" id="ARBA00022692"/>
    </source>
</evidence>
<evidence type="ECO:0000256" key="3">
    <source>
        <dbReference type="ARBA" id="ARBA00022729"/>
    </source>
</evidence>